<dbReference type="EMBL" id="DS469635">
    <property type="protein sequence ID" value="EDO38003.1"/>
    <property type="molecule type" value="Genomic_DNA"/>
</dbReference>
<gene>
    <name evidence="11" type="ORF">NEMVEDRAFT_v1g244660</name>
</gene>
<dbReference type="GO" id="GO:0043625">
    <property type="term" value="C:delta DNA polymerase complex"/>
    <property type="evidence" value="ECO:0000318"/>
    <property type="project" value="GO_Central"/>
</dbReference>
<dbReference type="eggNOG" id="KOG2732">
    <property type="taxonomic scope" value="Eukaryota"/>
</dbReference>
<evidence type="ECO:0000256" key="2">
    <source>
        <dbReference type="ARBA" id="ARBA00006035"/>
    </source>
</evidence>
<dbReference type="Gene3D" id="3.60.21.50">
    <property type="match status" value="1"/>
</dbReference>
<dbReference type="PhylomeDB" id="A7SEA6"/>
<dbReference type="Pfam" id="PF04042">
    <property type="entry name" value="DNA_pol_E_B"/>
    <property type="match status" value="1"/>
</dbReference>
<keyword evidence="12" id="KW-1185">Reference proteome</keyword>
<accession>A7SEA6</accession>
<dbReference type="InterPro" id="IPR040663">
    <property type="entry name" value="DNA_pol_D_N"/>
</dbReference>
<name>A7SEA6_NEMVE</name>
<dbReference type="OMA" id="HCILIGT"/>
<evidence type="ECO:0000256" key="1">
    <source>
        <dbReference type="ARBA" id="ARBA00004123"/>
    </source>
</evidence>
<dbReference type="Gene3D" id="2.40.50.430">
    <property type="match status" value="1"/>
</dbReference>
<dbReference type="CDD" id="cd07387">
    <property type="entry name" value="MPP_PolD2_C"/>
    <property type="match status" value="1"/>
</dbReference>
<keyword evidence="4" id="KW-0235">DNA replication</keyword>
<organism evidence="11 12">
    <name type="scientific">Nematostella vectensis</name>
    <name type="common">Starlet sea anemone</name>
    <dbReference type="NCBI Taxonomy" id="45351"/>
    <lineage>
        <taxon>Eukaryota</taxon>
        <taxon>Metazoa</taxon>
        <taxon>Cnidaria</taxon>
        <taxon>Anthozoa</taxon>
        <taxon>Hexacorallia</taxon>
        <taxon>Actiniaria</taxon>
        <taxon>Edwardsiidae</taxon>
        <taxon>Nematostella</taxon>
    </lineage>
</organism>
<evidence type="ECO:0000256" key="3">
    <source>
        <dbReference type="ARBA" id="ARBA00017588"/>
    </source>
</evidence>
<dbReference type="STRING" id="45351.A7SEA6"/>
<dbReference type="Proteomes" id="UP000001593">
    <property type="component" value="Unassembled WGS sequence"/>
</dbReference>
<comment type="subcellular location">
    <subcellularLocation>
        <location evidence="1">Nucleus</location>
    </subcellularLocation>
</comment>
<evidence type="ECO:0000256" key="7">
    <source>
        <dbReference type="ARBA" id="ARBA00023204"/>
    </source>
</evidence>
<evidence type="ECO:0000256" key="4">
    <source>
        <dbReference type="ARBA" id="ARBA00022705"/>
    </source>
</evidence>
<feature type="domain" description="DNA polymerase alpha/delta/epsilon subunit B" evidence="9">
    <location>
        <begin position="213"/>
        <end position="425"/>
    </location>
</feature>
<dbReference type="PANTHER" id="PTHR10416:SF0">
    <property type="entry name" value="DNA POLYMERASE DELTA SUBUNIT 2"/>
    <property type="match status" value="1"/>
</dbReference>
<dbReference type="HOGENOM" id="CLU_021763_0_0_1"/>
<dbReference type="InterPro" id="IPR041863">
    <property type="entry name" value="PolD2_C"/>
</dbReference>
<sequence>MHTSEISKGKCTSLKAESLLSLPNSQECGIEDENKVDRATCSYENLSERFRLKERSFGRQYSQFYAVRLMAMRKKLAAAARRKWGNSLPIKKLTELKLDEKCCIIGTLFKKMELKPCVLKEMSAEQNLLLQPSRANYVSDDDFMVLEDESERVVLTGNIEVGSSISGTIMALSGRTSDDGKFVVEDSCTSGLPYQVAPDLDQDIAEGNDRFLVLVSGLGFGEESQDMLSLQLLSDLITGELGSLQDQESCGKVVRVIVAGNSLSKCTQTKESEKKAKYLTRNLTAGTVSAVKSLDEFLQQLASCVAVDVMPGEFDPTNHALPQQPLHRCMFPEAIAYPTMQSVTNPYEAVIGGIRVLGTSGQNVSDISKVTTFDNSMDILEQNMVCSHLAPTAPDTLDCYPYADQDPFILEKCPHVYFASNQPSYQSKVLTGKASYQHEILTGEIPESNQPKILTGDNKQRVLLVAVPAFATSKTCALINLRTLTCQPLKVSSTIAGSRENGHEDKTEGEPMES</sequence>
<evidence type="ECO:0000256" key="8">
    <source>
        <dbReference type="ARBA" id="ARBA00023242"/>
    </source>
</evidence>
<keyword evidence="5" id="KW-0227">DNA damage</keyword>
<reference evidence="11 12" key="1">
    <citation type="journal article" date="2007" name="Science">
        <title>Sea anemone genome reveals ancestral eumetazoan gene repertoire and genomic organization.</title>
        <authorList>
            <person name="Putnam N.H."/>
            <person name="Srivastava M."/>
            <person name="Hellsten U."/>
            <person name="Dirks B."/>
            <person name="Chapman J."/>
            <person name="Salamov A."/>
            <person name="Terry A."/>
            <person name="Shapiro H."/>
            <person name="Lindquist E."/>
            <person name="Kapitonov V.V."/>
            <person name="Jurka J."/>
            <person name="Genikhovich G."/>
            <person name="Grigoriev I.V."/>
            <person name="Lucas S.M."/>
            <person name="Steele R.E."/>
            <person name="Finnerty J.R."/>
            <person name="Technau U."/>
            <person name="Martindale M.Q."/>
            <person name="Rokhsar D.S."/>
        </authorList>
    </citation>
    <scope>NUCLEOTIDE SEQUENCE [LARGE SCALE GENOMIC DNA]</scope>
    <source>
        <strain evidence="12">CH2 X CH6</strain>
    </source>
</reference>
<protein>
    <recommendedName>
        <fullName evidence="3">DNA polymerase delta subunit 2</fullName>
    </recommendedName>
</protein>
<dbReference type="GO" id="GO:0006281">
    <property type="term" value="P:DNA repair"/>
    <property type="evidence" value="ECO:0007669"/>
    <property type="project" value="UniProtKB-KW"/>
</dbReference>
<comment type="similarity">
    <text evidence="2">Belongs to the DNA polymerase delta/II small subunit family.</text>
</comment>
<proteinExistence type="inferred from homology"/>
<dbReference type="InterPro" id="IPR024826">
    <property type="entry name" value="DNA_pol_delta/II_ssu"/>
</dbReference>
<keyword evidence="7" id="KW-0234">DNA repair</keyword>
<dbReference type="FunFam" id="3.60.21.50:FF:000001">
    <property type="entry name" value="DNA polymerase delta 2, accessory subunit"/>
    <property type="match status" value="1"/>
</dbReference>
<dbReference type="GO" id="GO:0003677">
    <property type="term" value="F:DNA binding"/>
    <property type="evidence" value="ECO:0007669"/>
    <property type="project" value="InterPro"/>
</dbReference>
<evidence type="ECO:0000313" key="12">
    <source>
        <dbReference type="Proteomes" id="UP000001593"/>
    </source>
</evidence>
<dbReference type="PANTHER" id="PTHR10416">
    <property type="entry name" value="DNA POLYMERASE DELTA SUBUNIT 2"/>
    <property type="match status" value="1"/>
</dbReference>
<dbReference type="Pfam" id="PF18018">
    <property type="entry name" value="DNA_pol_D_N"/>
    <property type="match status" value="1"/>
</dbReference>
<dbReference type="GO" id="GO:0006271">
    <property type="term" value="P:DNA strand elongation involved in DNA replication"/>
    <property type="evidence" value="ECO:0000318"/>
    <property type="project" value="GO_Central"/>
</dbReference>
<keyword evidence="8" id="KW-0539">Nucleus</keyword>
<evidence type="ECO:0000313" key="11">
    <source>
        <dbReference type="EMBL" id="EDO38003.1"/>
    </source>
</evidence>
<evidence type="ECO:0000259" key="10">
    <source>
        <dbReference type="Pfam" id="PF18018"/>
    </source>
</evidence>
<dbReference type="InterPro" id="IPR007185">
    <property type="entry name" value="DNA_pol_a/d/e_bsu"/>
</dbReference>
<keyword evidence="6" id="KW-0228">DNA excision</keyword>
<dbReference type="InParanoid" id="A7SEA6"/>
<feature type="domain" description="DNA polymerase delta subunit OB-fold" evidence="10">
    <location>
        <begin position="60"/>
        <end position="186"/>
    </location>
</feature>
<dbReference type="FunFam" id="2.40.50.430:FF:000001">
    <property type="entry name" value="DNA polymerase delta subunit 2"/>
    <property type="match status" value="1"/>
</dbReference>
<evidence type="ECO:0000259" key="9">
    <source>
        <dbReference type="Pfam" id="PF04042"/>
    </source>
</evidence>
<evidence type="ECO:0000256" key="5">
    <source>
        <dbReference type="ARBA" id="ARBA00022763"/>
    </source>
</evidence>
<evidence type="ECO:0000256" key="6">
    <source>
        <dbReference type="ARBA" id="ARBA00022769"/>
    </source>
</evidence>
<dbReference type="AlphaFoldDB" id="A7SEA6"/>